<dbReference type="GO" id="GO:0005829">
    <property type="term" value="C:cytosol"/>
    <property type="evidence" value="ECO:0007669"/>
    <property type="project" value="TreeGrafter"/>
</dbReference>
<gene>
    <name evidence="1" type="ORF">OL599_08755</name>
</gene>
<name>A0AA41YL69_9PROT</name>
<dbReference type="Pfam" id="PF01042">
    <property type="entry name" value="Ribonuc_L-PSP"/>
    <property type="match status" value="1"/>
</dbReference>
<organism evidence="1 2">
    <name type="scientific">Limobrevibacterium gyesilva</name>
    <dbReference type="NCBI Taxonomy" id="2991712"/>
    <lineage>
        <taxon>Bacteria</taxon>
        <taxon>Pseudomonadati</taxon>
        <taxon>Pseudomonadota</taxon>
        <taxon>Alphaproteobacteria</taxon>
        <taxon>Acetobacterales</taxon>
        <taxon>Acetobacteraceae</taxon>
        <taxon>Limobrevibacterium</taxon>
    </lineage>
</organism>
<reference evidence="1" key="1">
    <citation type="submission" date="2022-09" db="EMBL/GenBank/DDBJ databases">
        <title>Rhodovastum sp. nov. RN2-1 isolated from soil in Seongnam, South Korea.</title>
        <authorList>
            <person name="Le N.T."/>
        </authorList>
    </citation>
    <scope>NUCLEOTIDE SEQUENCE</scope>
    <source>
        <strain evidence="1">RN2-1</strain>
    </source>
</reference>
<reference evidence="1" key="2">
    <citation type="submission" date="2022-10" db="EMBL/GenBank/DDBJ databases">
        <authorList>
            <person name="Trinh H.N."/>
        </authorList>
    </citation>
    <scope>NUCLEOTIDE SEQUENCE</scope>
    <source>
        <strain evidence="1">RN2-1</strain>
    </source>
</reference>
<dbReference type="EMBL" id="JAPDNT010000004">
    <property type="protein sequence ID" value="MCW3474675.1"/>
    <property type="molecule type" value="Genomic_DNA"/>
</dbReference>
<dbReference type="Gene3D" id="3.30.1330.40">
    <property type="entry name" value="RutC-like"/>
    <property type="match status" value="1"/>
</dbReference>
<proteinExistence type="predicted"/>
<dbReference type="InterPro" id="IPR006175">
    <property type="entry name" value="YjgF/YER057c/UK114"/>
</dbReference>
<dbReference type="SUPFAM" id="SSF55298">
    <property type="entry name" value="YjgF-like"/>
    <property type="match status" value="1"/>
</dbReference>
<dbReference type="InterPro" id="IPR035959">
    <property type="entry name" value="RutC-like_sf"/>
</dbReference>
<dbReference type="AlphaFoldDB" id="A0AA41YL69"/>
<dbReference type="PANTHER" id="PTHR11803:SF39">
    <property type="entry name" value="2-IMINOBUTANOATE_2-IMINOPROPANOATE DEAMINASE"/>
    <property type="match status" value="1"/>
</dbReference>
<keyword evidence="2" id="KW-1185">Reference proteome</keyword>
<dbReference type="RefSeq" id="WP_264713319.1">
    <property type="nucleotide sequence ID" value="NZ_JAPDNT010000004.1"/>
</dbReference>
<keyword evidence="1" id="KW-0378">Hydrolase</keyword>
<comment type="caution">
    <text evidence="1">The sequence shown here is derived from an EMBL/GenBank/DDBJ whole genome shotgun (WGS) entry which is preliminary data.</text>
</comment>
<evidence type="ECO:0000313" key="2">
    <source>
        <dbReference type="Proteomes" id="UP001165679"/>
    </source>
</evidence>
<accession>A0AA41YL69</accession>
<dbReference type="GO" id="GO:0019239">
    <property type="term" value="F:deaminase activity"/>
    <property type="evidence" value="ECO:0007669"/>
    <property type="project" value="TreeGrafter"/>
</dbReference>
<protein>
    <submittedName>
        <fullName evidence="1">Rid family hydrolase</fullName>
    </submittedName>
</protein>
<dbReference type="Proteomes" id="UP001165679">
    <property type="component" value="Unassembled WGS sequence"/>
</dbReference>
<dbReference type="CDD" id="cd00448">
    <property type="entry name" value="YjgF_YER057c_UK114_family"/>
    <property type="match status" value="1"/>
</dbReference>
<sequence length="127" mass="13417">MFEVVDTGIAPSKGPISGTVRKGNLVMTAQIPKDPVTGAIVPGDIATQTRRTLDNLKMAMEAAGGSLADVMQVLIYLIDAADAAEMNRVYAETFKAPFPNRATVVVKELLAPNMRVEMVATACLGPV</sequence>
<evidence type="ECO:0000313" key="1">
    <source>
        <dbReference type="EMBL" id="MCW3474675.1"/>
    </source>
</evidence>
<dbReference type="PANTHER" id="PTHR11803">
    <property type="entry name" value="2-IMINOBUTANOATE/2-IMINOPROPANOATE DEAMINASE RIDA"/>
    <property type="match status" value="1"/>
</dbReference>